<dbReference type="InterPro" id="IPR015943">
    <property type="entry name" value="WD40/YVTN_repeat-like_dom_sf"/>
</dbReference>
<sequence length="118" mass="11961">MPPSPGAGISPGSTAGFLFRVPAAAGGRAAAGVRAAVAPMRLVPTSRSPAGRLGADADGNHWFTEWGANRIGRITPDGRIDEHDLPSPASEPHGITQGSDGAMWTALEIGTVARLTAP</sequence>
<keyword evidence="2" id="KW-0456">Lyase</keyword>
<proteinExistence type="predicted"/>
<dbReference type="PATRIC" id="fig|1303692.3.peg.114"/>
<dbReference type="EMBL" id="CP005080">
    <property type="protein sequence ID" value="AGK75096.1"/>
    <property type="molecule type" value="Genomic_DNA"/>
</dbReference>
<dbReference type="SUPFAM" id="SSF63829">
    <property type="entry name" value="Calcium-dependent phosphotriesterase"/>
    <property type="match status" value="1"/>
</dbReference>
<gene>
    <name evidence="2" type="ORF">SFUL_111</name>
</gene>
<dbReference type="AlphaFoldDB" id="N0CG47"/>
<protein>
    <submittedName>
        <fullName evidence="2">Virginiamycin B lyase</fullName>
    </submittedName>
</protein>
<evidence type="ECO:0000313" key="3">
    <source>
        <dbReference type="Proteomes" id="UP000013304"/>
    </source>
</evidence>
<organism evidence="2 3">
    <name type="scientific">Streptomyces microflavus DSM 40593</name>
    <dbReference type="NCBI Taxonomy" id="1303692"/>
    <lineage>
        <taxon>Bacteria</taxon>
        <taxon>Bacillati</taxon>
        <taxon>Actinomycetota</taxon>
        <taxon>Actinomycetes</taxon>
        <taxon>Kitasatosporales</taxon>
        <taxon>Streptomycetaceae</taxon>
        <taxon>Streptomyces</taxon>
    </lineage>
</organism>
<dbReference type="eggNOG" id="COG4257">
    <property type="taxonomic scope" value="Bacteria"/>
</dbReference>
<reference evidence="2 3" key="1">
    <citation type="submission" date="2013-04" db="EMBL/GenBank/DDBJ databases">
        <title>Complete genome sequence of Streptomyces fulvissimus.</title>
        <authorList>
            <person name="Myronovskyi M."/>
            <person name="Tokovenko B."/>
            <person name="Manderscheid N."/>
            <person name="Petzke L."/>
            <person name="Luzhetskyy A."/>
        </authorList>
    </citation>
    <scope>NUCLEOTIDE SEQUENCE [LARGE SCALE GENOMIC DNA]</scope>
    <source>
        <strain evidence="2 3">DSM 40593</strain>
    </source>
</reference>
<evidence type="ECO:0000313" key="2">
    <source>
        <dbReference type="EMBL" id="AGK75096.1"/>
    </source>
</evidence>
<name>N0CG47_STRMI</name>
<feature type="compositionally biased region" description="Basic and acidic residues" evidence="1">
    <location>
        <begin position="76"/>
        <end position="85"/>
    </location>
</feature>
<dbReference type="Proteomes" id="UP000013304">
    <property type="component" value="Chromosome"/>
</dbReference>
<dbReference type="KEGG" id="sfi:SFUL_111"/>
<dbReference type="Pfam" id="PF24684">
    <property type="entry name" value="Vgb_lyase"/>
    <property type="match status" value="1"/>
</dbReference>
<dbReference type="HOGENOM" id="CLU_2071800_0_0_11"/>
<dbReference type="GO" id="GO:0016829">
    <property type="term" value="F:lyase activity"/>
    <property type="evidence" value="ECO:0007669"/>
    <property type="project" value="UniProtKB-KW"/>
</dbReference>
<dbReference type="Gene3D" id="2.130.10.10">
    <property type="entry name" value="YVTN repeat-like/Quinoprotein amine dehydrogenase"/>
    <property type="match status" value="1"/>
</dbReference>
<accession>N0CG47</accession>
<evidence type="ECO:0000256" key="1">
    <source>
        <dbReference type="SAM" id="MobiDB-lite"/>
    </source>
</evidence>
<feature type="region of interest" description="Disordered" evidence="1">
    <location>
        <begin position="74"/>
        <end position="100"/>
    </location>
</feature>